<dbReference type="AlphaFoldDB" id="A0A9X3CEU7"/>
<keyword evidence="1" id="KW-1133">Transmembrane helix</keyword>
<feature type="transmembrane region" description="Helical" evidence="1">
    <location>
        <begin position="144"/>
        <end position="162"/>
    </location>
</feature>
<name>A0A9X3CEU7_9VIBR</name>
<feature type="transmembrane region" description="Helical" evidence="1">
    <location>
        <begin position="12"/>
        <end position="33"/>
    </location>
</feature>
<keyword evidence="1" id="KW-0472">Membrane</keyword>
<feature type="transmembrane region" description="Helical" evidence="1">
    <location>
        <begin position="120"/>
        <end position="138"/>
    </location>
</feature>
<protein>
    <submittedName>
        <fullName evidence="2">Uncharacterized protein</fullName>
    </submittedName>
</protein>
<feature type="transmembrane region" description="Helical" evidence="1">
    <location>
        <begin position="204"/>
        <end position="226"/>
    </location>
</feature>
<evidence type="ECO:0000313" key="2">
    <source>
        <dbReference type="EMBL" id="MCW8333620.1"/>
    </source>
</evidence>
<gene>
    <name evidence="2" type="ORF">MD483_07265</name>
</gene>
<dbReference type="RefSeq" id="WP_265687130.1">
    <property type="nucleotide sequence ID" value="NZ_JAKRRX010000029.1"/>
</dbReference>
<feature type="transmembrane region" description="Helical" evidence="1">
    <location>
        <begin position="81"/>
        <end position="100"/>
    </location>
</feature>
<keyword evidence="3" id="KW-1185">Reference proteome</keyword>
<comment type="caution">
    <text evidence="2">The sequence shown here is derived from an EMBL/GenBank/DDBJ whole genome shotgun (WGS) entry which is preliminary data.</text>
</comment>
<feature type="transmembrane region" description="Helical" evidence="1">
    <location>
        <begin position="169"/>
        <end position="198"/>
    </location>
</feature>
<feature type="transmembrane region" description="Helical" evidence="1">
    <location>
        <begin position="314"/>
        <end position="333"/>
    </location>
</feature>
<keyword evidence="1" id="KW-0812">Transmembrane</keyword>
<evidence type="ECO:0000313" key="3">
    <source>
        <dbReference type="Proteomes" id="UP001155586"/>
    </source>
</evidence>
<dbReference type="EMBL" id="JAKRRX010000029">
    <property type="protein sequence ID" value="MCW8333620.1"/>
    <property type="molecule type" value="Genomic_DNA"/>
</dbReference>
<feature type="transmembrane region" description="Helical" evidence="1">
    <location>
        <begin position="345"/>
        <end position="363"/>
    </location>
</feature>
<sequence>MKWATLNKVNRFTLLIFYFLWVGRVILAISSPFNGLMPGFGDGNLFASVISNNTYYPEQSIGFKLYYFASYPIRFLSGFNMINYFIIQAFAYFSGALIIWRAYLNYWNMKFGERNQSFSFVVYLLLVSLYPASIIYGIVPLREYAIIFSICVLVYSIISLQLRMKGSWLIIILSSVLIFLVRPQLIITIPMIVYLSIYNEKIKYYIPLIVLPFIMIKMFSLIYYPISPEVLSNIRQQWSTLHPVEVYGVYEWQSWLEVILSLPTLIGQYILSPFPILHNKPMSTMYGATLDLIYIVVLVGVPCLMLLVSKYRRFIPVSVVMLFIVLTGLSAVWEAYISGAVRHRMVSILPLLPFCAIMFTQLLRKSQ</sequence>
<evidence type="ECO:0000256" key="1">
    <source>
        <dbReference type="SAM" id="Phobius"/>
    </source>
</evidence>
<dbReference type="Proteomes" id="UP001155586">
    <property type="component" value="Unassembled WGS sequence"/>
</dbReference>
<accession>A0A9X3CEU7</accession>
<reference evidence="2" key="1">
    <citation type="submission" date="2022-02" db="EMBL/GenBank/DDBJ databases">
        <title>Vibrio sp. nov., a new bacterium isolated from Bohai sea, China.</title>
        <authorList>
            <person name="Yuan Y."/>
        </authorList>
    </citation>
    <scope>NUCLEOTIDE SEQUENCE</scope>
    <source>
        <strain evidence="2">DBSS07</strain>
    </source>
</reference>
<organism evidence="2 3">
    <name type="scientific">Vibrio paucivorans</name>
    <dbReference type="NCBI Taxonomy" id="2829489"/>
    <lineage>
        <taxon>Bacteria</taxon>
        <taxon>Pseudomonadati</taxon>
        <taxon>Pseudomonadota</taxon>
        <taxon>Gammaproteobacteria</taxon>
        <taxon>Vibrionales</taxon>
        <taxon>Vibrionaceae</taxon>
        <taxon>Vibrio</taxon>
    </lineage>
</organism>
<feature type="transmembrane region" description="Helical" evidence="1">
    <location>
        <begin position="247"/>
        <end position="271"/>
    </location>
</feature>
<proteinExistence type="predicted"/>
<feature type="transmembrane region" description="Helical" evidence="1">
    <location>
        <begin position="283"/>
        <end position="307"/>
    </location>
</feature>